<dbReference type="RefSeq" id="WP_284033363.1">
    <property type="nucleotide sequence ID" value="NZ_CP126155.1"/>
</dbReference>
<protein>
    <submittedName>
        <fullName evidence="2">HalOD1 output domain-containing protein</fullName>
    </submittedName>
</protein>
<dbReference type="Pfam" id="PF18545">
    <property type="entry name" value="HalOD1"/>
    <property type="match status" value="1"/>
</dbReference>
<evidence type="ECO:0000313" key="2">
    <source>
        <dbReference type="EMBL" id="MFC7068820.1"/>
    </source>
</evidence>
<dbReference type="AlphaFoldDB" id="A0ABD5W8Q9"/>
<dbReference type="Proteomes" id="UP001596461">
    <property type="component" value="Unassembled WGS sequence"/>
</dbReference>
<proteinExistence type="predicted"/>
<evidence type="ECO:0000259" key="1">
    <source>
        <dbReference type="Pfam" id="PF18545"/>
    </source>
</evidence>
<dbReference type="GeneID" id="81126983"/>
<accession>A0ABD5W8Q9</accession>
<organism evidence="2 3">
    <name type="scientific">Halobaculum lipolyticum</name>
    <dbReference type="NCBI Taxonomy" id="3032001"/>
    <lineage>
        <taxon>Archaea</taxon>
        <taxon>Methanobacteriati</taxon>
        <taxon>Methanobacteriota</taxon>
        <taxon>Stenosarchaea group</taxon>
        <taxon>Halobacteria</taxon>
        <taxon>Halobacteriales</taxon>
        <taxon>Haloferacaceae</taxon>
        <taxon>Halobaculum</taxon>
    </lineage>
</organism>
<reference evidence="2 3" key="1">
    <citation type="journal article" date="2019" name="Int. J. Syst. Evol. Microbiol.">
        <title>The Global Catalogue of Microorganisms (GCM) 10K type strain sequencing project: providing services to taxonomists for standard genome sequencing and annotation.</title>
        <authorList>
            <consortium name="The Broad Institute Genomics Platform"/>
            <consortium name="The Broad Institute Genome Sequencing Center for Infectious Disease"/>
            <person name="Wu L."/>
            <person name="Ma J."/>
        </authorList>
    </citation>
    <scope>NUCLEOTIDE SEQUENCE [LARGE SCALE GENOMIC DNA]</scope>
    <source>
        <strain evidence="2 3">DT31</strain>
    </source>
</reference>
<dbReference type="InterPro" id="IPR040624">
    <property type="entry name" value="HalOD1"/>
</dbReference>
<evidence type="ECO:0000313" key="3">
    <source>
        <dbReference type="Proteomes" id="UP001596461"/>
    </source>
</evidence>
<sequence>MTADHTASGGGNDDSLTIRSDWTAFDRPSTGVVLAVSEAVGRDPETLPVLNDRIDGDALDTVIAESGGDVEVSFSYAGTIVRVSSGGAVVVERDE</sequence>
<name>A0ABD5W8Q9_9EURY</name>
<gene>
    <name evidence="2" type="ORF">ACFQL9_04125</name>
</gene>
<dbReference type="EMBL" id="JBHTAH010000002">
    <property type="protein sequence ID" value="MFC7068820.1"/>
    <property type="molecule type" value="Genomic_DNA"/>
</dbReference>
<comment type="caution">
    <text evidence="2">The sequence shown here is derived from an EMBL/GenBank/DDBJ whole genome shotgun (WGS) entry which is preliminary data.</text>
</comment>
<feature type="domain" description="Halobacterial output" evidence="1">
    <location>
        <begin position="26"/>
        <end position="92"/>
    </location>
</feature>
<keyword evidence="3" id="KW-1185">Reference proteome</keyword>